<dbReference type="GO" id="GO:0008299">
    <property type="term" value="P:isoprenoid biosynthetic process"/>
    <property type="evidence" value="ECO:0007669"/>
    <property type="project" value="InterPro"/>
</dbReference>
<feature type="transmembrane region" description="Helical" evidence="9">
    <location>
        <begin position="243"/>
        <end position="264"/>
    </location>
</feature>
<evidence type="ECO:0000256" key="2">
    <source>
        <dbReference type="ARBA" id="ARBA00007661"/>
    </source>
</evidence>
<dbReference type="Pfam" id="PF12349">
    <property type="entry name" value="Sterol-sensing"/>
    <property type="match status" value="1"/>
</dbReference>
<feature type="domain" description="SSD" evidence="11">
    <location>
        <begin position="242"/>
        <end position="414"/>
    </location>
</feature>
<dbReference type="InterPro" id="IPR023076">
    <property type="entry name" value="HMG_CoA_Rdtase_CS"/>
</dbReference>
<feature type="region of interest" description="Disordered" evidence="10">
    <location>
        <begin position="620"/>
        <end position="691"/>
    </location>
</feature>
<dbReference type="GO" id="GO:0006696">
    <property type="term" value="P:ergosterol biosynthetic process"/>
    <property type="evidence" value="ECO:0007669"/>
    <property type="project" value="TreeGrafter"/>
</dbReference>
<evidence type="ECO:0000256" key="4">
    <source>
        <dbReference type="ARBA" id="ARBA00022824"/>
    </source>
</evidence>
<dbReference type="InterPro" id="IPR023074">
    <property type="entry name" value="HMG_CoA_Rdtase_cat_sf"/>
</dbReference>
<dbReference type="SUPFAM" id="SSF82866">
    <property type="entry name" value="Multidrug efflux transporter AcrB transmembrane domain"/>
    <property type="match status" value="1"/>
</dbReference>
<dbReference type="GO" id="GO:0005789">
    <property type="term" value="C:endoplasmic reticulum membrane"/>
    <property type="evidence" value="ECO:0007669"/>
    <property type="project" value="UniProtKB-SubCell"/>
</dbReference>
<dbReference type="InterPro" id="IPR002202">
    <property type="entry name" value="HMG_CoA_Rdtase"/>
</dbReference>
<dbReference type="GO" id="GO:0004420">
    <property type="term" value="F:hydroxymethylglutaryl-CoA reductase (NADPH) activity"/>
    <property type="evidence" value="ECO:0007669"/>
    <property type="project" value="UniProtKB-EC"/>
</dbReference>
<dbReference type="PRINTS" id="PR00071">
    <property type="entry name" value="HMGCOARDTASE"/>
</dbReference>
<dbReference type="PROSITE" id="PS50065">
    <property type="entry name" value="HMG_COA_REDUCTASE_4"/>
    <property type="match status" value="1"/>
</dbReference>
<comment type="catalytic activity">
    <reaction evidence="9">
        <text>(R)-mevalonate + 2 NADP(+) + CoA = (3S)-3-hydroxy-3-methylglutaryl-CoA + 2 NADPH + 2 H(+)</text>
        <dbReference type="Rhea" id="RHEA:15989"/>
        <dbReference type="ChEBI" id="CHEBI:15378"/>
        <dbReference type="ChEBI" id="CHEBI:36464"/>
        <dbReference type="ChEBI" id="CHEBI:43074"/>
        <dbReference type="ChEBI" id="CHEBI:57287"/>
        <dbReference type="ChEBI" id="CHEBI:57783"/>
        <dbReference type="ChEBI" id="CHEBI:58349"/>
        <dbReference type="EC" id="1.1.1.34"/>
    </reaction>
</comment>
<feature type="transmembrane region" description="Helical" evidence="9">
    <location>
        <begin position="271"/>
        <end position="295"/>
    </location>
</feature>
<dbReference type="EC" id="1.1.1.34" evidence="9"/>
<feature type="transmembrane region" description="Helical" evidence="9">
    <location>
        <begin position="367"/>
        <end position="386"/>
    </location>
</feature>
<keyword evidence="8 9" id="KW-0472">Membrane</keyword>
<comment type="subcellular location">
    <subcellularLocation>
        <location evidence="1 9">Endoplasmic reticulum membrane</location>
        <topology evidence="1 9">Multi-pass membrane protein</topology>
    </subcellularLocation>
</comment>
<dbReference type="Gene3D" id="3.90.770.10">
    <property type="entry name" value="3-hydroxy-3-methylglutaryl-coenzyme A Reductase, Chain A, domain 2"/>
    <property type="match status" value="1"/>
</dbReference>
<proteinExistence type="inferred from homology"/>
<protein>
    <recommendedName>
        <fullName evidence="9">3-hydroxy-3-methylglutaryl coenzyme A reductase</fullName>
        <shortName evidence="9">HMG-CoA reductase</shortName>
        <ecNumber evidence="9">1.1.1.34</ecNumber>
    </recommendedName>
</protein>
<dbReference type="PANTHER" id="PTHR10572:SF24">
    <property type="entry name" value="3-HYDROXY-3-METHYLGLUTARYL-COENZYME A REDUCTASE"/>
    <property type="match status" value="1"/>
</dbReference>
<keyword evidence="6 9" id="KW-1133">Transmembrane helix</keyword>
<dbReference type="InterPro" id="IPR053958">
    <property type="entry name" value="HMGCR/SNAP/NPC1-like_SSD"/>
</dbReference>
<feature type="compositionally biased region" description="Polar residues" evidence="10">
    <location>
        <begin position="1122"/>
        <end position="1138"/>
    </location>
</feature>
<dbReference type="InterPro" id="IPR009023">
    <property type="entry name" value="HMG_CoA_Rdtase_NAD(P)-bd_sf"/>
</dbReference>
<keyword evidence="3 9" id="KW-0812">Transmembrane</keyword>
<evidence type="ECO:0000256" key="7">
    <source>
        <dbReference type="ARBA" id="ARBA00023002"/>
    </source>
</evidence>
<dbReference type="Proteomes" id="UP000799779">
    <property type="component" value="Unassembled WGS sequence"/>
</dbReference>
<evidence type="ECO:0000259" key="11">
    <source>
        <dbReference type="PROSITE" id="PS50156"/>
    </source>
</evidence>
<dbReference type="Gene3D" id="1.10.3270.10">
    <property type="entry name" value="HMGR, N-terminal domain"/>
    <property type="match status" value="1"/>
</dbReference>
<dbReference type="FunFam" id="3.30.70.420:FF:000001">
    <property type="entry name" value="3-hydroxy-3-methylglutaryl coenzyme A reductase"/>
    <property type="match status" value="1"/>
</dbReference>
<dbReference type="AlphaFoldDB" id="A0A6A5WJJ2"/>
<dbReference type="InterPro" id="IPR009029">
    <property type="entry name" value="HMG_CoA_Rdtase_sub-bd_dom_sf"/>
</dbReference>
<evidence type="ECO:0000256" key="8">
    <source>
        <dbReference type="ARBA" id="ARBA00023136"/>
    </source>
</evidence>
<dbReference type="OrthoDB" id="310654at2759"/>
<dbReference type="FunFam" id="3.90.770.10:FF:000001">
    <property type="entry name" value="3-hydroxy-3-methylglutaryl coenzyme A reductase"/>
    <property type="match status" value="1"/>
</dbReference>
<comment type="pathway">
    <text evidence="9">Metabolic intermediate biosynthesis; (R)-mevalonate biosynthesis; (R)-mevalonate from acetyl-CoA: step 3/3.</text>
</comment>
<dbReference type="FunFam" id="1.10.3270.10:FF:000001">
    <property type="entry name" value="3-hydroxy-3-methylglutaryl coenzyme A reductase"/>
    <property type="match status" value="1"/>
</dbReference>
<sequence length="1170" mass="125438">MFGFLTSRWQNSSDAKQHQRPGWYDRHFAPVLLAVANKACTHPVHTIVTIAFIASYSYLGVLDQGLLDRNVDKAAGKVDFSTLLAGSQRLVVGEETGWKWATEELRVSPSLEKTSQEIAIVTLVFPDSSSINSAPSQNALPSNVSARLLPSSSKSFSTISDDSSLAFSIPYTETAEFLLAMQEISAPEDVSESHGTEDGTTEVKKWIMKAAQAKQSPGGIRNFAREAWDSFLDLLTNADTGDIIIMAMGYLAMHLTFVSLFLAMRRLGSNFWLATAVLLQSAFAFLFALGVTVYLGVPINMVLLSEGLPFLVVIIGFEKPIVLTKAVLSASIDARRKAEDSRGEPFTIQQAVVAAVKKTGFEIVRDYVFEVLILIAGAMSGIQGGLRQFCFLGSLILLFDAIMLLTFFTAILTIKLEINRIKRHVALRRALEDDGVRRSVAESVAASNDWPSAGDVSSTTRTTTLFGRKITVPKFKVLMVVGFVVVNILNVATLRFGIQSKTSQNPGASVTPPFDAFKAASSGLDFVYEQAKSTATSTIVTVLMPIQYELTYPSSHYAEPVTNNSDSSIANLFNGRYLDGLLKSMEDPFLGKWMIIALVMSVVLNGYLFNAARWTIKEPHTPLEPPTATEIQDGAPPTPGPPSIPHQAIMPSPPMTPGPEQQINRNLQPMAPIAPPPPPPEPLTEEEQKAPNRPMEVLDVLLKEKRAYKLTDEELIEVSVKGKIPGYALEKTLGDKTRAVKVRRGVVSRTHATRETSTLLERSLLPFKDYNYNLVHGACCENVIGYMPLPVGVAGPLMIDGQNYFIPMATTEGVLVASTSRGAKAINAGGGATTVLTADGMTRGPCVSFETLARAGAAKIWLDSDEGQRLMKVAFNSTSRFARLQSMKTAIAGTNLYIRFKTTTGDAMGMNMISKGVEHALAVMSSEYGFDDMNIVTVSGNYCTDKKAAAINWIDGRGKGVVAEAIIPGHVVKSVLKVDVDSLVEMNISKNFIGSAMAASVGGFNAHAANIVAAMFLATGQDPAQVVESANCITIMKNLNGNLQISVSMPSIEVGTLGGGTILEPQSAMLDLLGVRGAHPTNPGDNARQLARIIAAAVLAGELSLNSALAAGHLVKAHMAHNRSQVPSAVPSRSQTPAPMTPVTGAFGHGAQTPVTSALLAGGSGPLPRR</sequence>
<keyword evidence="4 9" id="KW-0256">Endoplasmic reticulum</keyword>
<keyword evidence="7 9" id="KW-0560">Oxidoreductase</keyword>
<keyword evidence="13" id="KW-1185">Reference proteome</keyword>
<feature type="transmembrane region" description="Helical" evidence="9">
    <location>
        <begin position="392"/>
        <end position="414"/>
    </location>
</feature>
<dbReference type="UniPathway" id="UPA00058">
    <property type="reaction ID" value="UER00103"/>
</dbReference>
<dbReference type="Gene3D" id="3.30.70.420">
    <property type="entry name" value="Hydroxymethylglutaryl-CoA reductase, class I/II, NAD/NADP-binding domain"/>
    <property type="match status" value="1"/>
</dbReference>
<dbReference type="InterPro" id="IPR025583">
    <property type="entry name" value="HMG-CoA_N_dom"/>
</dbReference>
<dbReference type="PROSITE" id="PS01192">
    <property type="entry name" value="HMG_COA_REDUCTASE_3"/>
    <property type="match status" value="1"/>
</dbReference>
<evidence type="ECO:0000256" key="5">
    <source>
        <dbReference type="ARBA" id="ARBA00022857"/>
    </source>
</evidence>
<dbReference type="InterPro" id="IPR000731">
    <property type="entry name" value="SSD"/>
</dbReference>
<dbReference type="Pfam" id="PF13323">
    <property type="entry name" value="HPIH"/>
    <property type="match status" value="1"/>
</dbReference>
<dbReference type="PANTHER" id="PTHR10572">
    <property type="entry name" value="3-HYDROXY-3-METHYLGLUTARYL-COENZYME A REDUCTASE"/>
    <property type="match status" value="1"/>
</dbReference>
<dbReference type="NCBIfam" id="TIGR00533">
    <property type="entry name" value="HMG_CoA_R_NADP"/>
    <property type="match status" value="1"/>
</dbReference>
<dbReference type="InterPro" id="IPR004554">
    <property type="entry name" value="HMG_CoA_Rdtase_eu_arc"/>
</dbReference>
<evidence type="ECO:0000256" key="6">
    <source>
        <dbReference type="ARBA" id="ARBA00022989"/>
    </source>
</evidence>
<accession>A0A6A5WJJ2</accession>
<name>A0A6A5WJJ2_9PLEO</name>
<evidence type="ECO:0000256" key="1">
    <source>
        <dbReference type="ARBA" id="ARBA00004477"/>
    </source>
</evidence>
<feature type="transmembrane region" description="Helical" evidence="9">
    <location>
        <begin position="477"/>
        <end position="498"/>
    </location>
</feature>
<feature type="region of interest" description="Disordered" evidence="10">
    <location>
        <begin position="1122"/>
        <end position="1151"/>
    </location>
</feature>
<comment type="similarity">
    <text evidence="2 9">Belongs to the HMG-CoA reductase family.</text>
</comment>
<gene>
    <name evidence="12" type="ORF">P154DRAFT_521190</name>
</gene>
<dbReference type="PROSITE" id="PS00318">
    <property type="entry name" value="HMG_COA_REDUCTASE_2"/>
    <property type="match status" value="1"/>
</dbReference>
<organism evidence="12 13">
    <name type="scientific">Amniculicola lignicola CBS 123094</name>
    <dbReference type="NCBI Taxonomy" id="1392246"/>
    <lineage>
        <taxon>Eukaryota</taxon>
        <taxon>Fungi</taxon>
        <taxon>Dikarya</taxon>
        <taxon>Ascomycota</taxon>
        <taxon>Pezizomycotina</taxon>
        <taxon>Dothideomycetes</taxon>
        <taxon>Pleosporomycetidae</taxon>
        <taxon>Pleosporales</taxon>
        <taxon>Amniculicolaceae</taxon>
        <taxon>Amniculicola</taxon>
    </lineage>
</organism>
<dbReference type="GO" id="GO:0005778">
    <property type="term" value="C:peroxisomal membrane"/>
    <property type="evidence" value="ECO:0007669"/>
    <property type="project" value="TreeGrafter"/>
</dbReference>
<evidence type="ECO:0000313" key="12">
    <source>
        <dbReference type="EMBL" id="KAF2002023.1"/>
    </source>
</evidence>
<feature type="compositionally biased region" description="Pro residues" evidence="10">
    <location>
        <begin position="672"/>
        <end position="682"/>
    </location>
</feature>
<evidence type="ECO:0000256" key="10">
    <source>
        <dbReference type="SAM" id="MobiDB-lite"/>
    </source>
</evidence>
<keyword evidence="5 9" id="KW-0521">NADP</keyword>
<dbReference type="EMBL" id="ML977579">
    <property type="protein sequence ID" value="KAF2002023.1"/>
    <property type="molecule type" value="Genomic_DNA"/>
</dbReference>
<dbReference type="PROSITE" id="PS00066">
    <property type="entry name" value="HMG_COA_REDUCTASE_1"/>
    <property type="match status" value="1"/>
</dbReference>
<dbReference type="CDD" id="cd00643">
    <property type="entry name" value="HMG-CoA_reductase_classI"/>
    <property type="match status" value="1"/>
</dbReference>
<dbReference type="Pfam" id="PF00368">
    <property type="entry name" value="HMG-CoA_red"/>
    <property type="match status" value="1"/>
</dbReference>
<dbReference type="InterPro" id="IPR023282">
    <property type="entry name" value="HMG_CoA_Rdtase_N"/>
</dbReference>
<dbReference type="SUPFAM" id="SSF56542">
    <property type="entry name" value="Substrate-binding domain of HMG-CoA reductase"/>
    <property type="match status" value="1"/>
</dbReference>
<dbReference type="GO" id="GO:0015936">
    <property type="term" value="P:coenzyme A metabolic process"/>
    <property type="evidence" value="ECO:0007669"/>
    <property type="project" value="InterPro"/>
</dbReference>
<evidence type="ECO:0000313" key="13">
    <source>
        <dbReference type="Proteomes" id="UP000799779"/>
    </source>
</evidence>
<dbReference type="PROSITE" id="PS50156">
    <property type="entry name" value="SSD"/>
    <property type="match status" value="1"/>
</dbReference>
<reference evidence="12" key="1">
    <citation type="journal article" date="2020" name="Stud. Mycol.">
        <title>101 Dothideomycetes genomes: a test case for predicting lifestyles and emergence of pathogens.</title>
        <authorList>
            <person name="Haridas S."/>
            <person name="Albert R."/>
            <person name="Binder M."/>
            <person name="Bloem J."/>
            <person name="Labutti K."/>
            <person name="Salamov A."/>
            <person name="Andreopoulos B."/>
            <person name="Baker S."/>
            <person name="Barry K."/>
            <person name="Bills G."/>
            <person name="Bluhm B."/>
            <person name="Cannon C."/>
            <person name="Castanera R."/>
            <person name="Culley D."/>
            <person name="Daum C."/>
            <person name="Ezra D."/>
            <person name="Gonzalez J."/>
            <person name="Henrissat B."/>
            <person name="Kuo A."/>
            <person name="Liang C."/>
            <person name="Lipzen A."/>
            <person name="Lutzoni F."/>
            <person name="Magnuson J."/>
            <person name="Mondo S."/>
            <person name="Nolan M."/>
            <person name="Ohm R."/>
            <person name="Pangilinan J."/>
            <person name="Park H.-J."/>
            <person name="Ramirez L."/>
            <person name="Alfaro M."/>
            <person name="Sun H."/>
            <person name="Tritt A."/>
            <person name="Yoshinaga Y."/>
            <person name="Zwiers L.-H."/>
            <person name="Turgeon B."/>
            <person name="Goodwin S."/>
            <person name="Spatafora J."/>
            <person name="Crous P."/>
            <person name="Grigoriev I."/>
        </authorList>
    </citation>
    <scope>NUCLEOTIDE SEQUENCE</scope>
    <source>
        <strain evidence="12">CBS 123094</strain>
    </source>
</reference>
<evidence type="ECO:0000256" key="9">
    <source>
        <dbReference type="RuleBase" id="RU361219"/>
    </source>
</evidence>
<dbReference type="SUPFAM" id="SSF55035">
    <property type="entry name" value="NAD-binding domain of HMG-CoA reductase"/>
    <property type="match status" value="1"/>
</dbReference>
<evidence type="ECO:0000256" key="3">
    <source>
        <dbReference type="ARBA" id="ARBA00022692"/>
    </source>
</evidence>